<evidence type="ECO:0000313" key="3">
    <source>
        <dbReference type="EMBL" id="MDR7165031.1"/>
    </source>
</evidence>
<dbReference type="RefSeq" id="WP_310113165.1">
    <property type="nucleotide sequence ID" value="NZ_JAVDTN010000011.1"/>
</dbReference>
<dbReference type="AlphaFoldDB" id="A0AAW8NC02"/>
<evidence type="ECO:0000256" key="1">
    <source>
        <dbReference type="SAM" id="MobiDB-lite"/>
    </source>
</evidence>
<name>A0AAW8NC02_PSEOX</name>
<feature type="transmembrane region" description="Helical" evidence="2">
    <location>
        <begin position="79"/>
        <end position="97"/>
    </location>
</feature>
<gene>
    <name evidence="3" type="ORF">J2X12_003076</name>
</gene>
<accession>A0AAW8NC02</accession>
<keyword evidence="2" id="KW-0812">Transmembrane</keyword>
<sequence length="111" mass="11715">MGDNNTPDHESAPEQREPRKPARVPGVVLPITGLVVLLAGCLVAWLNRNTYIGWFAYAPLSNQPFSGTGMAFLSPGTQAGLAIAVVGLLLLAFWAGYRTGRKAAPTTPGQP</sequence>
<reference evidence="3" key="1">
    <citation type="submission" date="2023-07" db="EMBL/GenBank/DDBJ databases">
        <title>Sorghum-associated microbial communities from plants grown in Nebraska, USA.</title>
        <authorList>
            <person name="Schachtman D."/>
        </authorList>
    </citation>
    <scope>NUCLEOTIDE SEQUENCE</scope>
    <source>
        <strain evidence="3">BE261</strain>
    </source>
</reference>
<protein>
    <submittedName>
        <fullName evidence="3">Heme/copper-type cytochrome/quinol oxidase subunit 1</fullName>
    </submittedName>
</protein>
<keyword evidence="2" id="KW-1133">Transmembrane helix</keyword>
<proteinExistence type="predicted"/>
<dbReference type="EMBL" id="JAVDWN010000011">
    <property type="protein sequence ID" value="MDR7165031.1"/>
    <property type="molecule type" value="Genomic_DNA"/>
</dbReference>
<dbReference type="GeneID" id="97423474"/>
<organism evidence="3 4">
    <name type="scientific">Pseudarthrobacter oxydans</name>
    <name type="common">Arthrobacter oxydans</name>
    <dbReference type="NCBI Taxonomy" id="1671"/>
    <lineage>
        <taxon>Bacteria</taxon>
        <taxon>Bacillati</taxon>
        <taxon>Actinomycetota</taxon>
        <taxon>Actinomycetes</taxon>
        <taxon>Micrococcales</taxon>
        <taxon>Micrococcaceae</taxon>
        <taxon>Pseudarthrobacter</taxon>
    </lineage>
</organism>
<evidence type="ECO:0000256" key="2">
    <source>
        <dbReference type="SAM" id="Phobius"/>
    </source>
</evidence>
<evidence type="ECO:0000313" key="4">
    <source>
        <dbReference type="Proteomes" id="UP001262032"/>
    </source>
</evidence>
<feature type="compositionally biased region" description="Basic and acidic residues" evidence="1">
    <location>
        <begin position="1"/>
        <end position="20"/>
    </location>
</feature>
<comment type="caution">
    <text evidence="3">The sequence shown here is derived from an EMBL/GenBank/DDBJ whole genome shotgun (WGS) entry which is preliminary data.</text>
</comment>
<dbReference type="Proteomes" id="UP001262032">
    <property type="component" value="Unassembled WGS sequence"/>
</dbReference>
<keyword evidence="2" id="KW-0472">Membrane</keyword>
<feature type="transmembrane region" description="Helical" evidence="2">
    <location>
        <begin position="26"/>
        <end position="46"/>
    </location>
</feature>
<feature type="region of interest" description="Disordered" evidence="1">
    <location>
        <begin position="1"/>
        <end position="23"/>
    </location>
</feature>